<dbReference type="GO" id="GO:0016020">
    <property type="term" value="C:membrane"/>
    <property type="evidence" value="ECO:0007669"/>
    <property type="project" value="TreeGrafter"/>
</dbReference>
<keyword evidence="2" id="KW-0812">Transmembrane</keyword>
<keyword evidence="4" id="KW-1185">Reference proteome</keyword>
<dbReference type="Pfam" id="PF00173">
    <property type="entry name" value="Cyt-b5"/>
    <property type="match status" value="1"/>
</dbReference>
<evidence type="ECO:0000259" key="3">
    <source>
        <dbReference type="SMART" id="SM01117"/>
    </source>
</evidence>
<comment type="similarity">
    <text evidence="1">Belongs to the cytochrome b5 family. MAPR subfamily.</text>
</comment>
<accession>A0AA85JWW8</accession>
<reference evidence="4" key="1">
    <citation type="submission" date="2022-06" db="EMBL/GenBank/DDBJ databases">
        <authorList>
            <person name="Berger JAMES D."/>
            <person name="Berger JAMES D."/>
        </authorList>
    </citation>
    <scope>NUCLEOTIDE SEQUENCE [LARGE SCALE GENOMIC DNA]</scope>
</reference>
<proteinExistence type="inferred from homology"/>
<dbReference type="FunFam" id="3.10.120.10:FF:000003">
    <property type="entry name" value="membrane-associated progesterone receptor component 1"/>
    <property type="match status" value="1"/>
</dbReference>
<dbReference type="WBParaSite" id="TREG1_41790.1">
    <property type="protein sequence ID" value="TREG1_41790.1"/>
    <property type="gene ID" value="TREG1_41790"/>
</dbReference>
<evidence type="ECO:0000256" key="1">
    <source>
        <dbReference type="ARBA" id="ARBA00038357"/>
    </source>
</evidence>
<dbReference type="Gene3D" id="3.10.120.10">
    <property type="entry name" value="Cytochrome b5-like heme/steroid binding domain"/>
    <property type="match status" value="1"/>
</dbReference>
<feature type="domain" description="Cytochrome b5 heme-binding" evidence="3">
    <location>
        <begin position="59"/>
        <end position="156"/>
    </location>
</feature>
<dbReference type="AlphaFoldDB" id="A0AA85JWW8"/>
<dbReference type="InterPro" id="IPR001199">
    <property type="entry name" value="Cyt_B5-like_heme/steroid-bd"/>
</dbReference>
<dbReference type="Proteomes" id="UP000050795">
    <property type="component" value="Unassembled WGS sequence"/>
</dbReference>
<keyword evidence="2" id="KW-0472">Membrane</keyword>
<evidence type="ECO:0000256" key="2">
    <source>
        <dbReference type="SAM" id="Phobius"/>
    </source>
</evidence>
<dbReference type="SUPFAM" id="SSF55856">
    <property type="entry name" value="Cytochrome b5-like heme/steroid binding domain"/>
    <property type="match status" value="1"/>
</dbReference>
<dbReference type="PANTHER" id="PTHR10281:SF106">
    <property type="entry name" value="IP06960P-RELATED"/>
    <property type="match status" value="1"/>
</dbReference>
<dbReference type="GO" id="GO:0005783">
    <property type="term" value="C:endoplasmic reticulum"/>
    <property type="evidence" value="ECO:0007669"/>
    <property type="project" value="TreeGrafter"/>
</dbReference>
<dbReference type="PANTHER" id="PTHR10281">
    <property type="entry name" value="MEMBRANE-ASSOCIATED PROGESTERONE RECEPTOR COMPONENT-RELATED"/>
    <property type="match status" value="1"/>
</dbReference>
<sequence>MSTTVQQNFFVAMIDAISCPLNITLFLICALLVYLSLRPLLRKKKTKTIQVPKMGKRDFTLEELQKFDGKGEHKRILIAVNGKIFDVTNNGQEFYGKGAPYAVFAGKDASRALACFNLETKNEYDDLSDLTPDQMKTLREWELQFSERYDHIGRLLKPGEPHRVYEINDGEDEVGGTNHIVQRSCKEKIT</sequence>
<dbReference type="InterPro" id="IPR050577">
    <property type="entry name" value="MAPR/NEUFC/NENF-like"/>
</dbReference>
<organism evidence="4 5">
    <name type="scientific">Trichobilharzia regenti</name>
    <name type="common">Nasal bird schistosome</name>
    <dbReference type="NCBI Taxonomy" id="157069"/>
    <lineage>
        <taxon>Eukaryota</taxon>
        <taxon>Metazoa</taxon>
        <taxon>Spiralia</taxon>
        <taxon>Lophotrochozoa</taxon>
        <taxon>Platyhelminthes</taxon>
        <taxon>Trematoda</taxon>
        <taxon>Digenea</taxon>
        <taxon>Strigeidida</taxon>
        <taxon>Schistosomatoidea</taxon>
        <taxon>Schistosomatidae</taxon>
        <taxon>Trichobilharzia</taxon>
    </lineage>
</organism>
<keyword evidence="2" id="KW-1133">Transmembrane helix</keyword>
<evidence type="ECO:0000313" key="4">
    <source>
        <dbReference type="Proteomes" id="UP000050795"/>
    </source>
</evidence>
<feature type="transmembrane region" description="Helical" evidence="2">
    <location>
        <begin position="12"/>
        <end position="37"/>
    </location>
</feature>
<name>A0AA85JWW8_TRIRE</name>
<protein>
    <recommendedName>
        <fullName evidence="3">Cytochrome b5 heme-binding domain-containing protein</fullName>
    </recommendedName>
</protein>
<evidence type="ECO:0000313" key="5">
    <source>
        <dbReference type="WBParaSite" id="TREG1_41790.1"/>
    </source>
</evidence>
<dbReference type="SMART" id="SM01117">
    <property type="entry name" value="Cyt-b5"/>
    <property type="match status" value="1"/>
</dbReference>
<dbReference type="InterPro" id="IPR036400">
    <property type="entry name" value="Cyt_B5-like_heme/steroid_sf"/>
</dbReference>
<reference evidence="5" key="2">
    <citation type="submission" date="2023-11" db="UniProtKB">
        <authorList>
            <consortium name="WormBaseParasite"/>
        </authorList>
    </citation>
    <scope>IDENTIFICATION</scope>
</reference>